<dbReference type="InterPro" id="IPR032830">
    <property type="entry name" value="XPB/Ssl2_N"/>
</dbReference>
<name>A0A846U5R3_9MICC</name>
<dbReference type="RefSeq" id="WP_157980432.1">
    <property type="nucleotide sequence ID" value="NZ_JAAVUN010000004.1"/>
</dbReference>
<accession>A0A846U5R3</accession>
<gene>
    <name evidence="2" type="ORF">GTW58_03455</name>
</gene>
<comment type="caution">
    <text evidence="2">The sequence shown here is derived from an EMBL/GenBank/DDBJ whole genome shotgun (WGS) entry which is preliminary data.</text>
</comment>
<evidence type="ECO:0000313" key="2">
    <source>
        <dbReference type="EMBL" id="NKE09016.1"/>
    </source>
</evidence>
<dbReference type="AlphaFoldDB" id="A0A846U5R3"/>
<evidence type="ECO:0000313" key="3">
    <source>
        <dbReference type="Proteomes" id="UP000521379"/>
    </source>
</evidence>
<dbReference type="EMBL" id="JAAVUN010000004">
    <property type="protein sequence ID" value="NKE09016.1"/>
    <property type="molecule type" value="Genomic_DNA"/>
</dbReference>
<reference evidence="2 3" key="1">
    <citation type="submission" date="2020-02" db="EMBL/GenBank/DDBJ databases">
        <authorList>
            <person name="Sun Q."/>
        </authorList>
    </citation>
    <scope>NUCLEOTIDE SEQUENCE [LARGE SCALE GENOMIC DNA]</scope>
    <source>
        <strain evidence="2 3">YIM 13062</strain>
    </source>
</reference>
<sequence length="680" mass="72267">MRETAFREDLGRRCADQLTQLLELRPDVAAATPVDLDQLARLLSSRASLHSALQSLNRPQLDVLERAAVLGNHTLVPASDDDRLRSTVHDVLHAMALIHPVPTDPSAPWVLSPAVADALGRYPAGLGRPLSELSALRADSTEQITPSDLDLDHLPGRTAEILANFRTHPVGTVREAHRSPVQDDPLQRPIDWLLARKLLVPIDPHHVEMPREVGLALRGGDLWDSDPGMPVAPEGRAVNPRIRDNAAQSAVLELVRDLKRLRAELSLRPLTVLQSGGVGVRERRRLAAALDLPQDRVDRLLGHAYAAGLVEAQERTGNWTSSSAPFESLHVADAHGVVLAAWWNSQVLPSAVGTHGADGAVVAPLTRAVETPEAPGIRLAVSLAVVHADQVSPEAAWAVATATWMRPRLAPVLTRYTSGLLTELADLGLTGAGAAAPALGELVHSGPHAASAVIAQHVPAAVETVTVQNDHTAVAAGPLSPSAAAELALVADPEGRGAADTFRFSVTSLQRALEHGYDAAALTQLLEHRLGGAIPQSLVHLVDEALRTHGALRIQDAQQVVTGRADLVEALAHAPELDRYQILRPSPEVLILKTPESPRHVPLKRDPLRTALLSAAERAGVQPTVGSTTARTPVTGITGDLGELLMLFTPAAPAAEVLDPDHLRTVATRLAQAEQEGTDG</sequence>
<dbReference type="Proteomes" id="UP000521379">
    <property type="component" value="Unassembled WGS sequence"/>
</dbReference>
<dbReference type="Pfam" id="PF13625">
    <property type="entry name" value="Helicase_C_3"/>
    <property type="match status" value="1"/>
</dbReference>
<organism evidence="2 3">
    <name type="scientific">Kocuria subflava</name>
    <dbReference type="NCBI Taxonomy" id="1736139"/>
    <lineage>
        <taxon>Bacteria</taxon>
        <taxon>Bacillati</taxon>
        <taxon>Actinomycetota</taxon>
        <taxon>Actinomycetes</taxon>
        <taxon>Micrococcales</taxon>
        <taxon>Micrococcaceae</taxon>
        <taxon>Kocuria</taxon>
    </lineage>
</organism>
<proteinExistence type="predicted"/>
<feature type="domain" description="Helicase XPB/Ssl2 N-terminal" evidence="1">
    <location>
        <begin position="466"/>
        <end position="581"/>
    </location>
</feature>
<evidence type="ECO:0000259" key="1">
    <source>
        <dbReference type="Pfam" id="PF13625"/>
    </source>
</evidence>
<keyword evidence="3" id="KW-1185">Reference proteome</keyword>
<protein>
    <recommendedName>
        <fullName evidence="1">Helicase XPB/Ssl2 N-terminal domain-containing protein</fullName>
    </recommendedName>
</protein>